<dbReference type="EMBL" id="RBNJ01029748">
    <property type="protein sequence ID" value="RUS13475.1"/>
    <property type="molecule type" value="Genomic_DNA"/>
</dbReference>
<dbReference type="GO" id="GO:0005730">
    <property type="term" value="C:nucleolus"/>
    <property type="evidence" value="ECO:0007669"/>
    <property type="project" value="TreeGrafter"/>
</dbReference>
<feature type="region of interest" description="Disordered" evidence="1">
    <location>
        <begin position="158"/>
        <end position="179"/>
    </location>
</feature>
<dbReference type="Proteomes" id="UP000274822">
    <property type="component" value="Unassembled WGS sequence"/>
</dbReference>
<dbReference type="InterPro" id="IPR018034">
    <property type="entry name" value="Kri1"/>
</dbReference>
<dbReference type="PANTHER" id="PTHR14490:SF5">
    <property type="entry name" value="PROTEIN KRI1 HOMOLOG"/>
    <property type="match status" value="1"/>
</dbReference>
<evidence type="ECO:0008006" key="4">
    <source>
        <dbReference type="Google" id="ProtNLM"/>
    </source>
</evidence>
<dbReference type="GO" id="GO:0000447">
    <property type="term" value="P:endonucleolytic cleavage in ITS1 to separate SSU-rRNA from 5.8S rRNA and LSU-rRNA from tricistronic rRNA transcript (SSU-rRNA, 5.8S rRNA, LSU-rRNA)"/>
    <property type="evidence" value="ECO:0007669"/>
    <property type="project" value="TreeGrafter"/>
</dbReference>
<feature type="region of interest" description="Disordered" evidence="1">
    <location>
        <begin position="50"/>
        <end position="84"/>
    </location>
</feature>
<comment type="caution">
    <text evidence="2">The sequence shown here is derived from an EMBL/GenBank/DDBJ whole genome shotgun (WGS) entry which is preliminary data.</text>
</comment>
<protein>
    <recommendedName>
        <fullName evidence="4">KRI1-like family C-terminal-domain-containing protein</fullName>
    </recommendedName>
</protein>
<gene>
    <name evidence="2" type="ORF">BC938DRAFT_477842</name>
</gene>
<proteinExistence type="predicted"/>
<feature type="compositionally biased region" description="Acidic residues" evidence="1">
    <location>
        <begin position="59"/>
        <end position="84"/>
    </location>
</feature>
<organism evidence="2 3">
    <name type="scientific">Jimgerdemannia flammicorona</name>
    <dbReference type="NCBI Taxonomy" id="994334"/>
    <lineage>
        <taxon>Eukaryota</taxon>
        <taxon>Fungi</taxon>
        <taxon>Fungi incertae sedis</taxon>
        <taxon>Mucoromycota</taxon>
        <taxon>Mucoromycotina</taxon>
        <taxon>Endogonomycetes</taxon>
        <taxon>Endogonales</taxon>
        <taxon>Endogonaceae</taxon>
        <taxon>Jimgerdemannia</taxon>
    </lineage>
</organism>
<evidence type="ECO:0000313" key="2">
    <source>
        <dbReference type="EMBL" id="RUS13475.1"/>
    </source>
</evidence>
<evidence type="ECO:0000313" key="3">
    <source>
        <dbReference type="Proteomes" id="UP000274822"/>
    </source>
</evidence>
<accession>A0A433P7K3</accession>
<evidence type="ECO:0000256" key="1">
    <source>
        <dbReference type="SAM" id="MobiDB-lite"/>
    </source>
</evidence>
<reference evidence="2 3" key="1">
    <citation type="journal article" date="2018" name="New Phytol.">
        <title>Phylogenomics of Endogonaceae and evolution of mycorrhizas within Mucoromycota.</title>
        <authorList>
            <person name="Chang Y."/>
            <person name="Desiro A."/>
            <person name="Na H."/>
            <person name="Sandor L."/>
            <person name="Lipzen A."/>
            <person name="Clum A."/>
            <person name="Barry K."/>
            <person name="Grigoriev I.V."/>
            <person name="Martin F.M."/>
            <person name="Stajich J.E."/>
            <person name="Smith M.E."/>
            <person name="Bonito G."/>
            <person name="Spatafora J.W."/>
        </authorList>
    </citation>
    <scope>NUCLEOTIDE SEQUENCE [LARGE SCALE GENOMIC DNA]</scope>
    <source>
        <strain evidence="2 3">AD002</strain>
    </source>
</reference>
<keyword evidence="3" id="KW-1185">Reference proteome</keyword>
<dbReference type="AlphaFoldDB" id="A0A433P7K3"/>
<dbReference type="GO" id="GO:0030686">
    <property type="term" value="C:90S preribosome"/>
    <property type="evidence" value="ECO:0007669"/>
    <property type="project" value="TreeGrafter"/>
</dbReference>
<dbReference type="PANTHER" id="PTHR14490">
    <property type="entry name" value="ZINC FINGER, ZZ TYPE"/>
    <property type="match status" value="1"/>
</dbReference>
<feature type="compositionally biased region" description="Acidic residues" evidence="1">
    <location>
        <begin position="159"/>
        <end position="168"/>
    </location>
</feature>
<name>A0A433P7K3_9FUNG</name>
<sequence>MNFTLKINDDFAKKYERQKQAEELTKLKEKYGDELSNYDEDRLKKVAERKHKWGVRDDEPVDSSLFDDDDEAYDTEGEEEDETAEMLTPEVDAQIMKTIAAIRARDSRVYDPQQKFFSEEEIAKAREQWKEKQSKQKAQKPVTMKDYQRKVLFENGGYIEDEYNDEDPPALKSKTHVEEQEEMKNAFKNVVIDDDEDEEGGFLVKRTKSRAEMEAEEDDYKKFLLESIAVSVAHKAGWSPCFHTGAEAFQDWQNYKDNPNMDKDEAFLIESVS</sequence>